<sequence length="232" mass="25743">MHSVKSVSEFSSSNPTTLSLPNRTPISSLSPERITHTMAARTAPFMPQLAQRARLASLRAAPSSSFLQAVRTQRQPLAQRLPLLPTTFTRRAHSIPRPPQPQPAQPAQPKEAAAQEQSSEDAPVSEGERPDMKPAYYQLSFTCVPCGHRSHHNISKQGYHHGAVLITCPSCRNRHVISDHLGIFGDKKVTIEDIMRQKGQLVKRGSLGEDGDIEFWPDELYPEQDRKGDSDP</sequence>
<feature type="domain" description="DNL-type" evidence="6">
    <location>
        <begin position="132"/>
        <end position="227"/>
    </location>
</feature>
<dbReference type="GO" id="GO:0030150">
    <property type="term" value="P:protein import into mitochondrial matrix"/>
    <property type="evidence" value="ECO:0007669"/>
    <property type="project" value="TreeGrafter"/>
</dbReference>
<accession>A0A8K0T4E6</accession>
<dbReference type="EMBL" id="JAGPNK010000001">
    <property type="protein sequence ID" value="KAH7328630.1"/>
    <property type="molecule type" value="Genomic_DNA"/>
</dbReference>
<dbReference type="PROSITE" id="PS51501">
    <property type="entry name" value="ZF_DNL"/>
    <property type="match status" value="1"/>
</dbReference>
<evidence type="ECO:0000259" key="6">
    <source>
        <dbReference type="PROSITE" id="PS51501"/>
    </source>
</evidence>
<proteinExistence type="predicted"/>
<evidence type="ECO:0000256" key="2">
    <source>
        <dbReference type="ARBA" id="ARBA00022771"/>
    </source>
</evidence>
<dbReference type="InterPro" id="IPR007853">
    <property type="entry name" value="Znf_DNL-typ"/>
</dbReference>
<keyword evidence="1" id="KW-0479">Metal-binding</keyword>
<dbReference type="GO" id="GO:0050821">
    <property type="term" value="P:protein stabilization"/>
    <property type="evidence" value="ECO:0007669"/>
    <property type="project" value="TreeGrafter"/>
</dbReference>
<feature type="compositionally biased region" description="Low complexity" evidence="5">
    <location>
        <begin position="107"/>
        <end position="117"/>
    </location>
</feature>
<evidence type="ECO:0000256" key="5">
    <source>
        <dbReference type="SAM" id="MobiDB-lite"/>
    </source>
</evidence>
<feature type="compositionally biased region" description="Pro residues" evidence="5">
    <location>
        <begin position="96"/>
        <end position="106"/>
    </location>
</feature>
<keyword evidence="3" id="KW-0862">Zinc</keyword>
<feature type="compositionally biased region" description="Low complexity" evidence="5">
    <location>
        <begin position="1"/>
        <end position="13"/>
    </location>
</feature>
<dbReference type="AlphaFoldDB" id="A0A8K0T4E6"/>
<dbReference type="GO" id="GO:0005739">
    <property type="term" value="C:mitochondrion"/>
    <property type="evidence" value="ECO:0007669"/>
    <property type="project" value="TreeGrafter"/>
</dbReference>
<dbReference type="Proteomes" id="UP000813444">
    <property type="component" value="Unassembled WGS sequence"/>
</dbReference>
<evidence type="ECO:0000256" key="3">
    <source>
        <dbReference type="ARBA" id="ARBA00022833"/>
    </source>
</evidence>
<comment type="caution">
    <text evidence="7">The sequence shown here is derived from an EMBL/GenBank/DDBJ whole genome shotgun (WGS) entry which is preliminary data.</text>
</comment>
<dbReference type="Pfam" id="PF05180">
    <property type="entry name" value="zf-DNL"/>
    <property type="match status" value="1"/>
</dbReference>
<dbReference type="InterPro" id="IPR024158">
    <property type="entry name" value="Mt_import_TIM15"/>
</dbReference>
<evidence type="ECO:0000313" key="8">
    <source>
        <dbReference type="Proteomes" id="UP000813444"/>
    </source>
</evidence>
<evidence type="ECO:0000313" key="7">
    <source>
        <dbReference type="EMBL" id="KAH7328630.1"/>
    </source>
</evidence>
<dbReference type="GO" id="GO:0051087">
    <property type="term" value="F:protein-folding chaperone binding"/>
    <property type="evidence" value="ECO:0007669"/>
    <property type="project" value="TreeGrafter"/>
</dbReference>
<dbReference type="PANTHER" id="PTHR20922">
    <property type="entry name" value="DNL-TYPE ZINC FINGER PROTEIN"/>
    <property type="match status" value="1"/>
</dbReference>
<keyword evidence="2 4" id="KW-0863">Zinc-finger</keyword>
<organism evidence="7 8">
    <name type="scientific">Stachybotrys elegans</name>
    <dbReference type="NCBI Taxonomy" id="80388"/>
    <lineage>
        <taxon>Eukaryota</taxon>
        <taxon>Fungi</taxon>
        <taxon>Dikarya</taxon>
        <taxon>Ascomycota</taxon>
        <taxon>Pezizomycotina</taxon>
        <taxon>Sordariomycetes</taxon>
        <taxon>Hypocreomycetidae</taxon>
        <taxon>Hypocreales</taxon>
        <taxon>Stachybotryaceae</taxon>
        <taxon>Stachybotrys</taxon>
    </lineage>
</organism>
<dbReference type="PANTHER" id="PTHR20922:SF13">
    <property type="entry name" value="DNL-TYPE ZINC FINGER PROTEIN"/>
    <property type="match status" value="1"/>
</dbReference>
<gene>
    <name evidence="7" type="ORF">B0I35DRAFT_417931</name>
</gene>
<reference evidence="7" key="1">
    <citation type="journal article" date="2021" name="Nat. Commun.">
        <title>Genetic determinants of endophytism in the Arabidopsis root mycobiome.</title>
        <authorList>
            <person name="Mesny F."/>
            <person name="Miyauchi S."/>
            <person name="Thiergart T."/>
            <person name="Pickel B."/>
            <person name="Atanasova L."/>
            <person name="Karlsson M."/>
            <person name="Huettel B."/>
            <person name="Barry K.W."/>
            <person name="Haridas S."/>
            <person name="Chen C."/>
            <person name="Bauer D."/>
            <person name="Andreopoulos W."/>
            <person name="Pangilinan J."/>
            <person name="LaButti K."/>
            <person name="Riley R."/>
            <person name="Lipzen A."/>
            <person name="Clum A."/>
            <person name="Drula E."/>
            <person name="Henrissat B."/>
            <person name="Kohler A."/>
            <person name="Grigoriev I.V."/>
            <person name="Martin F.M."/>
            <person name="Hacquard S."/>
        </authorList>
    </citation>
    <scope>NUCLEOTIDE SEQUENCE</scope>
    <source>
        <strain evidence="7">MPI-CAGE-CH-0235</strain>
    </source>
</reference>
<feature type="compositionally biased region" description="Basic and acidic residues" evidence="5">
    <location>
        <begin position="223"/>
        <end position="232"/>
    </location>
</feature>
<feature type="region of interest" description="Disordered" evidence="5">
    <location>
        <begin position="91"/>
        <end position="131"/>
    </location>
</feature>
<evidence type="ECO:0000256" key="4">
    <source>
        <dbReference type="PROSITE-ProRule" id="PRU00834"/>
    </source>
</evidence>
<dbReference type="OrthoDB" id="512667at2759"/>
<feature type="compositionally biased region" description="Polar residues" evidence="5">
    <location>
        <begin position="14"/>
        <end position="30"/>
    </location>
</feature>
<keyword evidence="8" id="KW-1185">Reference proteome</keyword>
<feature type="region of interest" description="Disordered" evidence="5">
    <location>
        <begin position="207"/>
        <end position="232"/>
    </location>
</feature>
<feature type="compositionally biased region" description="Acidic residues" evidence="5">
    <location>
        <begin position="209"/>
        <end position="222"/>
    </location>
</feature>
<evidence type="ECO:0000256" key="1">
    <source>
        <dbReference type="ARBA" id="ARBA00022723"/>
    </source>
</evidence>
<feature type="region of interest" description="Disordered" evidence="5">
    <location>
        <begin position="1"/>
        <end position="30"/>
    </location>
</feature>
<name>A0A8K0T4E6_9HYPO</name>
<dbReference type="GO" id="GO:0006457">
    <property type="term" value="P:protein folding"/>
    <property type="evidence" value="ECO:0007669"/>
    <property type="project" value="TreeGrafter"/>
</dbReference>
<dbReference type="GO" id="GO:0008270">
    <property type="term" value="F:zinc ion binding"/>
    <property type="evidence" value="ECO:0007669"/>
    <property type="project" value="UniProtKB-KW"/>
</dbReference>
<protein>
    <submittedName>
        <fullName evidence="7">DNL zinc finger-domain-containing protein</fullName>
    </submittedName>
</protein>